<dbReference type="Proteomes" id="UP000247702">
    <property type="component" value="Unassembled WGS sequence"/>
</dbReference>
<dbReference type="EMBL" id="BEXD01003915">
    <property type="protein sequence ID" value="GBC03912.1"/>
    <property type="molecule type" value="Genomic_DNA"/>
</dbReference>
<reference evidence="4 5" key="1">
    <citation type="submission" date="2017-11" db="EMBL/GenBank/DDBJ databases">
        <title>The genome of Rhizophagus clarus HR1 reveals common genetic basis of auxotrophy among arbuscular mycorrhizal fungi.</title>
        <authorList>
            <person name="Kobayashi Y."/>
        </authorList>
    </citation>
    <scope>NUCLEOTIDE SEQUENCE [LARGE SCALE GENOMIC DNA]</scope>
    <source>
        <strain evidence="4 5">HR1</strain>
    </source>
</reference>
<dbReference type="FunFam" id="2.170.150.10:FF:000002">
    <property type="entry name" value="Translationally-controlled tumor protein homolog"/>
    <property type="match status" value="1"/>
</dbReference>
<comment type="similarity">
    <text evidence="2">Belongs to the TCTP family.</text>
</comment>
<dbReference type="GO" id="GO:0005737">
    <property type="term" value="C:cytoplasm"/>
    <property type="evidence" value="ECO:0007669"/>
    <property type="project" value="TreeGrafter"/>
</dbReference>
<keyword evidence="5" id="KW-1185">Reference proteome</keyword>
<dbReference type="Gene3D" id="2.170.150.10">
    <property type="entry name" value="Metal Binding Protein, Guanine Nucleotide Exchange Factor, Chain A"/>
    <property type="match status" value="1"/>
</dbReference>
<sequence length="208" mass="24143">MIIYKDAFFPEEEFLSDAYPIKLIDDIIYEVDCQLVTVKKGVDVDIGANPSAEEAEEALEDGSEQVNNIVNAFNLQEISFDKKAYQGYLKKYVKKLAEKVKENNPDIDLKAWQEKVTNVSKKVLSNFNDYQFFTGKNFEQEGMIALLNYREDGITPYFTLFKDGLIEEKVVCINILSLNYINLDYQLLQINIHHYIINYSKAELFKFL</sequence>
<dbReference type="Pfam" id="PF00838">
    <property type="entry name" value="TCTP"/>
    <property type="match status" value="1"/>
</dbReference>
<feature type="domain" description="TCTP" evidence="3">
    <location>
        <begin position="1"/>
        <end position="170"/>
    </location>
</feature>
<organism evidence="4 5">
    <name type="scientific">Rhizophagus clarus</name>
    <dbReference type="NCBI Taxonomy" id="94130"/>
    <lineage>
        <taxon>Eukaryota</taxon>
        <taxon>Fungi</taxon>
        <taxon>Fungi incertae sedis</taxon>
        <taxon>Mucoromycota</taxon>
        <taxon>Glomeromycotina</taxon>
        <taxon>Glomeromycetes</taxon>
        <taxon>Glomerales</taxon>
        <taxon>Glomeraceae</taxon>
        <taxon>Rhizophagus</taxon>
    </lineage>
</organism>
<proteinExistence type="inferred from homology"/>
<evidence type="ECO:0000259" key="3">
    <source>
        <dbReference type="PROSITE" id="PS51797"/>
    </source>
</evidence>
<evidence type="ECO:0000313" key="4">
    <source>
        <dbReference type="EMBL" id="GBC03912.1"/>
    </source>
</evidence>
<evidence type="ECO:0000256" key="2">
    <source>
        <dbReference type="PROSITE-ProRule" id="PRU01133"/>
    </source>
</evidence>
<dbReference type="InterPro" id="IPR018105">
    <property type="entry name" value="Translational_control_tumour_p"/>
</dbReference>
<dbReference type="PROSITE" id="PS51797">
    <property type="entry name" value="TCTP_3"/>
    <property type="match status" value="1"/>
</dbReference>
<evidence type="ECO:0000256" key="1">
    <source>
        <dbReference type="ARBA" id="ARBA00014759"/>
    </source>
</evidence>
<dbReference type="AlphaFoldDB" id="A0A2Z6S5E9"/>
<dbReference type="GO" id="GO:0005509">
    <property type="term" value="F:calcium ion binding"/>
    <property type="evidence" value="ECO:0007669"/>
    <property type="project" value="TreeGrafter"/>
</dbReference>
<name>A0A2Z6S5E9_9GLOM</name>
<dbReference type="PANTHER" id="PTHR11991:SF0">
    <property type="entry name" value="TRANSLATIONALLY-CONTROLLED TUMOR PROTEIN"/>
    <property type="match status" value="1"/>
</dbReference>
<dbReference type="PROSITE" id="PS01002">
    <property type="entry name" value="TCTP_1"/>
    <property type="match status" value="1"/>
</dbReference>
<dbReference type="InterPro" id="IPR018103">
    <property type="entry name" value="Translation_control_tumour_CS"/>
</dbReference>
<dbReference type="InterPro" id="IPR011323">
    <property type="entry name" value="Mss4/transl-control_tumour"/>
</dbReference>
<dbReference type="PRINTS" id="PR01653">
    <property type="entry name" value="TCTPROTEIN"/>
</dbReference>
<dbReference type="InterPro" id="IPR011057">
    <property type="entry name" value="Mss4-like_sf"/>
</dbReference>
<dbReference type="InterPro" id="IPR034737">
    <property type="entry name" value="TCTP"/>
</dbReference>
<dbReference type="SUPFAM" id="SSF51316">
    <property type="entry name" value="Mss4-like"/>
    <property type="match status" value="1"/>
</dbReference>
<evidence type="ECO:0000313" key="5">
    <source>
        <dbReference type="Proteomes" id="UP000247702"/>
    </source>
</evidence>
<dbReference type="PANTHER" id="PTHR11991">
    <property type="entry name" value="TRANSLATIONALLY CONTROLLED TUMOR PROTEIN-RELATED"/>
    <property type="match status" value="1"/>
</dbReference>
<dbReference type="STRING" id="94130.A0A2Z6S5E9"/>
<comment type="caution">
    <text evidence="4">The sequence shown here is derived from an EMBL/GenBank/DDBJ whole genome shotgun (WGS) entry which is preliminary data.</text>
</comment>
<protein>
    <recommendedName>
        <fullName evidence="1">Translationally-controlled tumor protein homolog</fullName>
    </recommendedName>
</protein>
<gene>
    <name evidence="4" type="ORF">RclHR1_00540022</name>
</gene>
<accession>A0A2Z6S5E9</accession>